<evidence type="ECO:0000313" key="2">
    <source>
        <dbReference type="Proteomes" id="UP001234989"/>
    </source>
</evidence>
<accession>A0AAF0TUD4</accession>
<dbReference type="Proteomes" id="UP001234989">
    <property type="component" value="Chromosome 6"/>
</dbReference>
<sequence>MRHYMGIDAGPRLVGLK</sequence>
<dbReference type="AlphaFoldDB" id="A0AAF0TUD4"/>
<name>A0AAF0TUD4_SOLVR</name>
<reference evidence="1" key="1">
    <citation type="submission" date="2023-08" db="EMBL/GenBank/DDBJ databases">
        <title>A de novo genome assembly of Solanum verrucosum Schlechtendal, a Mexican diploid species geographically isolated from the other diploid A-genome species in potato relatives.</title>
        <authorList>
            <person name="Hosaka K."/>
        </authorList>
    </citation>
    <scope>NUCLEOTIDE SEQUENCE</scope>
    <source>
        <tissue evidence="1">Young leaves</tissue>
    </source>
</reference>
<dbReference type="EMBL" id="CP133617">
    <property type="protein sequence ID" value="WMV32961.1"/>
    <property type="molecule type" value="Genomic_DNA"/>
</dbReference>
<proteinExistence type="predicted"/>
<evidence type="ECO:0000313" key="1">
    <source>
        <dbReference type="EMBL" id="WMV32961.1"/>
    </source>
</evidence>
<gene>
    <name evidence="1" type="ORF">MTR67_026346</name>
</gene>
<protein>
    <submittedName>
        <fullName evidence="1">Uncharacterized protein</fullName>
    </submittedName>
</protein>
<keyword evidence="2" id="KW-1185">Reference proteome</keyword>
<organism evidence="1 2">
    <name type="scientific">Solanum verrucosum</name>
    <dbReference type="NCBI Taxonomy" id="315347"/>
    <lineage>
        <taxon>Eukaryota</taxon>
        <taxon>Viridiplantae</taxon>
        <taxon>Streptophyta</taxon>
        <taxon>Embryophyta</taxon>
        <taxon>Tracheophyta</taxon>
        <taxon>Spermatophyta</taxon>
        <taxon>Magnoliopsida</taxon>
        <taxon>eudicotyledons</taxon>
        <taxon>Gunneridae</taxon>
        <taxon>Pentapetalae</taxon>
        <taxon>asterids</taxon>
        <taxon>lamiids</taxon>
        <taxon>Solanales</taxon>
        <taxon>Solanaceae</taxon>
        <taxon>Solanoideae</taxon>
        <taxon>Solaneae</taxon>
        <taxon>Solanum</taxon>
    </lineage>
</organism>